<dbReference type="EMBL" id="CP046566">
    <property type="protein sequence ID" value="QGW26705.1"/>
    <property type="molecule type" value="Genomic_DNA"/>
</dbReference>
<evidence type="ECO:0000313" key="2">
    <source>
        <dbReference type="EMBL" id="QGW26705.1"/>
    </source>
</evidence>
<name>A0A6I6GEA8_9BACT</name>
<sequence>MCAVWEFQMTGRLKINVAAFQKNGFLLKAVRGGHGKIINTMKEKETVKEDEPQPLGDTLNMSDTSIQSSGKSGPEISVPMGGQPGFKRSVESKSFYE</sequence>
<protein>
    <submittedName>
        <fullName evidence="2">Uncharacterized protein</fullName>
    </submittedName>
</protein>
<organism evidence="2 3">
    <name type="scientific">Phnomibacter ginsenosidimutans</name>
    <dbReference type="NCBI Taxonomy" id="2676868"/>
    <lineage>
        <taxon>Bacteria</taxon>
        <taxon>Pseudomonadati</taxon>
        <taxon>Bacteroidota</taxon>
        <taxon>Chitinophagia</taxon>
        <taxon>Chitinophagales</taxon>
        <taxon>Chitinophagaceae</taxon>
        <taxon>Phnomibacter</taxon>
    </lineage>
</organism>
<dbReference type="KEGG" id="fls:GLV81_00025"/>
<gene>
    <name evidence="2" type="ORF">GLV81_00025</name>
</gene>
<proteinExistence type="predicted"/>
<reference evidence="2 3" key="1">
    <citation type="submission" date="2019-11" db="EMBL/GenBank/DDBJ databases">
        <authorList>
            <person name="Im W.T."/>
        </authorList>
    </citation>
    <scope>NUCLEOTIDE SEQUENCE [LARGE SCALE GENOMIC DNA]</scope>
    <source>
        <strain evidence="2 3">SB-02</strain>
    </source>
</reference>
<keyword evidence="3" id="KW-1185">Reference proteome</keyword>
<feature type="region of interest" description="Disordered" evidence="1">
    <location>
        <begin position="45"/>
        <end position="97"/>
    </location>
</feature>
<evidence type="ECO:0000256" key="1">
    <source>
        <dbReference type="SAM" id="MobiDB-lite"/>
    </source>
</evidence>
<dbReference type="AlphaFoldDB" id="A0A6I6GEA8"/>
<feature type="compositionally biased region" description="Basic and acidic residues" evidence="1">
    <location>
        <begin position="88"/>
        <end position="97"/>
    </location>
</feature>
<evidence type="ECO:0000313" key="3">
    <source>
        <dbReference type="Proteomes" id="UP000426027"/>
    </source>
</evidence>
<feature type="compositionally biased region" description="Polar residues" evidence="1">
    <location>
        <begin position="59"/>
        <end position="71"/>
    </location>
</feature>
<accession>A0A6I6GEA8</accession>
<dbReference type="Proteomes" id="UP000426027">
    <property type="component" value="Chromosome"/>
</dbReference>